<dbReference type="EMBL" id="REGN01005458">
    <property type="protein sequence ID" value="RNA13280.1"/>
    <property type="molecule type" value="Genomic_DNA"/>
</dbReference>
<proteinExistence type="predicted"/>
<name>A0A3M7QPL8_BRAPC</name>
<gene>
    <name evidence="1" type="ORF">BpHYR1_038024</name>
</gene>
<sequence>MEILMVTKSKRCPIFYRIFCTHFVLKLQKKSPNSNFMELTNNLNYFYVMKLQAFLDQLIHD</sequence>
<reference evidence="1 2" key="1">
    <citation type="journal article" date="2018" name="Sci. Rep.">
        <title>Genomic signatures of local adaptation to the degree of environmental predictability in rotifers.</title>
        <authorList>
            <person name="Franch-Gras L."/>
            <person name="Hahn C."/>
            <person name="Garcia-Roger E.M."/>
            <person name="Carmona M.J."/>
            <person name="Serra M."/>
            <person name="Gomez A."/>
        </authorList>
    </citation>
    <scope>NUCLEOTIDE SEQUENCE [LARGE SCALE GENOMIC DNA]</scope>
    <source>
        <strain evidence="1">HYR1</strain>
    </source>
</reference>
<dbReference type="Proteomes" id="UP000276133">
    <property type="component" value="Unassembled WGS sequence"/>
</dbReference>
<dbReference type="AlphaFoldDB" id="A0A3M7QPL8"/>
<evidence type="ECO:0000313" key="2">
    <source>
        <dbReference type="Proteomes" id="UP000276133"/>
    </source>
</evidence>
<keyword evidence="2" id="KW-1185">Reference proteome</keyword>
<evidence type="ECO:0000313" key="1">
    <source>
        <dbReference type="EMBL" id="RNA13280.1"/>
    </source>
</evidence>
<comment type="caution">
    <text evidence="1">The sequence shown here is derived from an EMBL/GenBank/DDBJ whole genome shotgun (WGS) entry which is preliminary data.</text>
</comment>
<organism evidence="1 2">
    <name type="scientific">Brachionus plicatilis</name>
    <name type="common">Marine rotifer</name>
    <name type="synonym">Brachionus muelleri</name>
    <dbReference type="NCBI Taxonomy" id="10195"/>
    <lineage>
        <taxon>Eukaryota</taxon>
        <taxon>Metazoa</taxon>
        <taxon>Spiralia</taxon>
        <taxon>Gnathifera</taxon>
        <taxon>Rotifera</taxon>
        <taxon>Eurotatoria</taxon>
        <taxon>Monogononta</taxon>
        <taxon>Pseudotrocha</taxon>
        <taxon>Ploima</taxon>
        <taxon>Brachionidae</taxon>
        <taxon>Brachionus</taxon>
    </lineage>
</organism>
<protein>
    <submittedName>
        <fullName evidence="1">Uncharacterized protein</fullName>
    </submittedName>
</protein>
<accession>A0A3M7QPL8</accession>